<evidence type="ECO:0000313" key="5">
    <source>
        <dbReference type="Proteomes" id="UP000236752"/>
    </source>
</evidence>
<dbReference type="Pfam" id="PF01312">
    <property type="entry name" value="Bac_export_2"/>
    <property type="match status" value="1"/>
</dbReference>
<dbReference type="Proteomes" id="UP000236752">
    <property type="component" value="Unassembled WGS sequence"/>
</dbReference>
<dbReference type="PRINTS" id="PR00950">
    <property type="entry name" value="TYPE3IMSPROT"/>
</dbReference>
<accession>A0A1H5S4I8</accession>
<feature type="compositionally biased region" description="Basic and acidic residues" evidence="2">
    <location>
        <begin position="11"/>
        <end position="25"/>
    </location>
</feature>
<keyword evidence="3" id="KW-1133">Transmembrane helix</keyword>
<evidence type="ECO:0000256" key="1">
    <source>
        <dbReference type="ARBA" id="ARBA00010690"/>
    </source>
</evidence>
<dbReference type="PANTHER" id="PTHR30531:SF12">
    <property type="entry name" value="FLAGELLAR BIOSYNTHETIC PROTEIN FLHB"/>
    <property type="match status" value="1"/>
</dbReference>
<feature type="region of interest" description="Disordered" evidence="2">
    <location>
        <begin position="1"/>
        <end position="25"/>
    </location>
</feature>
<feature type="transmembrane region" description="Helical" evidence="3">
    <location>
        <begin position="39"/>
        <end position="62"/>
    </location>
</feature>
<feature type="transmembrane region" description="Helical" evidence="3">
    <location>
        <begin position="147"/>
        <end position="167"/>
    </location>
</feature>
<keyword evidence="4" id="KW-0966">Cell projection</keyword>
<dbReference type="AlphaFoldDB" id="A0A1H5S4I8"/>
<keyword evidence="4" id="KW-0282">Flagellum</keyword>
<keyword evidence="5" id="KW-1185">Reference proteome</keyword>
<proteinExistence type="inferred from homology"/>
<dbReference type="GO" id="GO:0009306">
    <property type="term" value="P:protein secretion"/>
    <property type="evidence" value="ECO:0007669"/>
    <property type="project" value="InterPro"/>
</dbReference>
<dbReference type="Gene3D" id="3.40.1690.10">
    <property type="entry name" value="secretion proteins EscU"/>
    <property type="match status" value="1"/>
</dbReference>
<feature type="transmembrane region" description="Helical" evidence="3">
    <location>
        <begin position="82"/>
        <end position="104"/>
    </location>
</feature>
<dbReference type="SUPFAM" id="SSF160544">
    <property type="entry name" value="EscU C-terminal domain-like"/>
    <property type="match status" value="1"/>
</dbReference>
<dbReference type="OrthoDB" id="9807950at2"/>
<dbReference type="GO" id="GO:0005886">
    <property type="term" value="C:plasma membrane"/>
    <property type="evidence" value="ECO:0007669"/>
    <property type="project" value="TreeGrafter"/>
</dbReference>
<keyword evidence="3" id="KW-0812">Transmembrane</keyword>
<evidence type="ECO:0000256" key="2">
    <source>
        <dbReference type="SAM" id="MobiDB-lite"/>
    </source>
</evidence>
<keyword evidence="4" id="KW-0969">Cilium</keyword>
<dbReference type="PANTHER" id="PTHR30531">
    <property type="entry name" value="FLAGELLAR BIOSYNTHETIC PROTEIN FLHB"/>
    <property type="match status" value="1"/>
</dbReference>
<organism evidence="4 5">
    <name type="scientific">Thalassococcus halodurans</name>
    <dbReference type="NCBI Taxonomy" id="373675"/>
    <lineage>
        <taxon>Bacteria</taxon>
        <taxon>Pseudomonadati</taxon>
        <taxon>Pseudomonadota</taxon>
        <taxon>Alphaproteobacteria</taxon>
        <taxon>Rhodobacterales</taxon>
        <taxon>Roseobacteraceae</taxon>
        <taxon>Thalassococcus</taxon>
    </lineage>
</organism>
<protein>
    <submittedName>
        <fullName evidence="4">Flagellar biosynthetic protein FlhB</fullName>
    </submittedName>
</protein>
<dbReference type="RefSeq" id="WP_103908509.1">
    <property type="nucleotide sequence ID" value="NZ_FNUZ01000001.1"/>
</dbReference>
<feature type="compositionally biased region" description="Acidic residues" evidence="2">
    <location>
        <begin position="1"/>
        <end position="10"/>
    </location>
</feature>
<feature type="transmembrane region" description="Helical" evidence="3">
    <location>
        <begin position="187"/>
        <end position="212"/>
    </location>
</feature>
<evidence type="ECO:0000256" key="3">
    <source>
        <dbReference type="SAM" id="Phobius"/>
    </source>
</evidence>
<keyword evidence="3" id="KW-0472">Membrane</keyword>
<dbReference type="InterPro" id="IPR006135">
    <property type="entry name" value="T3SS_substrate_exporter"/>
</dbReference>
<comment type="similarity">
    <text evidence="1">Belongs to the type III secretion exporter family.</text>
</comment>
<name>A0A1H5S4I8_9RHOB</name>
<reference evidence="4 5" key="1">
    <citation type="submission" date="2016-10" db="EMBL/GenBank/DDBJ databases">
        <authorList>
            <person name="de Groot N.N."/>
        </authorList>
    </citation>
    <scope>NUCLEOTIDE SEQUENCE [LARGE SCALE GENOMIC DNA]</scope>
    <source>
        <strain evidence="4 5">DSM 26915</strain>
    </source>
</reference>
<sequence length="384" mass="42299">MAEDDSEEKTEEPTPRKREKAKEDGQIVTSKEMFVFSSIALMTMMIAGGQSMFRTISASWALNFNLSAPDGFEMLMMERLQAAVSWIILAGIIVGVPLMIITILTQAGVGGLNFSTKALGFKANKLDPLKGLKRMVSAKSLVELTKAVLKVVLLIGVSFVVILPYLPALDRLNMAYVGDGMAVFGKVLTSVLMALTGVLGLIGAIDLAWNLYSNNKKLKMSRKELKDEMKESEGSPEVKGQIRRKQMEASRMAAERASVANVDMATAIVTNPQHFAVALQYKPELRDAPVILAMGTDVIAQQIRERGKTKKIKTVESPPLARALYFTGEIGSEIPPDLYAAVAILLAHVWRLEHGLHEDTPEIDLPPELRLDSFGRPEQRRYRT</sequence>
<dbReference type="EMBL" id="FNUZ01000001">
    <property type="protein sequence ID" value="SEF44808.1"/>
    <property type="molecule type" value="Genomic_DNA"/>
</dbReference>
<gene>
    <name evidence="4" type="ORF">SAMN04488045_0082</name>
</gene>
<dbReference type="InterPro" id="IPR029025">
    <property type="entry name" value="T3SS_substrate_exporter_C"/>
</dbReference>
<evidence type="ECO:0000313" key="4">
    <source>
        <dbReference type="EMBL" id="SEF44808.1"/>
    </source>
</evidence>